<dbReference type="InterPro" id="IPR036249">
    <property type="entry name" value="Thioredoxin-like_sf"/>
</dbReference>
<dbReference type="GO" id="GO:0051536">
    <property type="term" value="F:iron-sulfur cluster binding"/>
    <property type="evidence" value="ECO:0007669"/>
    <property type="project" value="UniProtKB-KW"/>
</dbReference>
<dbReference type="InterPro" id="IPR033658">
    <property type="entry name" value="GRX_PICOT-like"/>
</dbReference>
<proteinExistence type="predicted"/>
<reference evidence="6" key="1">
    <citation type="submission" date="2021-01" db="EMBL/GenBank/DDBJ databases">
        <authorList>
            <person name="Corre E."/>
            <person name="Pelletier E."/>
            <person name="Niang G."/>
            <person name="Scheremetjew M."/>
            <person name="Finn R."/>
            <person name="Kale V."/>
            <person name="Holt S."/>
            <person name="Cochrane G."/>
            <person name="Meng A."/>
            <person name="Brown T."/>
            <person name="Cohen L."/>
        </authorList>
    </citation>
    <scope>NUCLEOTIDE SEQUENCE</scope>
    <source>
        <strain evidence="6">GSO104</strain>
    </source>
</reference>
<dbReference type="EMBL" id="HBNS01029140">
    <property type="protein sequence ID" value="CAE4622448.1"/>
    <property type="molecule type" value="Transcribed_RNA"/>
</dbReference>
<feature type="domain" description="Glutaredoxin" evidence="5">
    <location>
        <begin position="86"/>
        <end position="150"/>
    </location>
</feature>
<gene>
    <name evidence="6" type="ORF">DBRI00130_LOCUS22909</name>
    <name evidence="7" type="ORF">DBRI00130_LOCUS22912</name>
</gene>
<dbReference type="GO" id="GO:0005634">
    <property type="term" value="C:nucleus"/>
    <property type="evidence" value="ECO:0007669"/>
    <property type="project" value="TreeGrafter"/>
</dbReference>
<dbReference type="GO" id="GO:0006879">
    <property type="term" value="P:intracellular iron ion homeostasis"/>
    <property type="evidence" value="ECO:0007669"/>
    <property type="project" value="TreeGrafter"/>
</dbReference>
<dbReference type="NCBIfam" id="TIGR00365">
    <property type="entry name" value="Grx4 family monothiol glutaredoxin"/>
    <property type="match status" value="2"/>
</dbReference>
<evidence type="ECO:0000313" key="7">
    <source>
        <dbReference type="EMBL" id="CAE4622448.1"/>
    </source>
</evidence>
<dbReference type="GO" id="GO:0005829">
    <property type="term" value="C:cytosol"/>
    <property type="evidence" value="ECO:0007669"/>
    <property type="project" value="TreeGrafter"/>
</dbReference>
<feature type="compositionally biased region" description="Low complexity" evidence="4">
    <location>
        <begin position="46"/>
        <end position="62"/>
    </location>
</feature>
<dbReference type="EMBL" id="HBNS01029137">
    <property type="protein sequence ID" value="CAE4622443.1"/>
    <property type="molecule type" value="Transcribed_RNA"/>
</dbReference>
<dbReference type="CDD" id="cd03028">
    <property type="entry name" value="GRX_PICOT_like"/>
    <property type="match status" value="2"/>
</dbReference>
<dbReference type="Gene3D" id="3.40.30.10">
    <property type="entry name" value="Glutaredoxin"/>
    <property type="match status" value="2"/>
</dbReference>
<protein>
    <recommendedName>
        <fullName evidence="5">Glutaredoxin domain-containing protein</fullName>
    </recommendedName>
</protein>
<dbReference type="InterPro" id="IPR002109">
    <property type="entry name" value="Glutaredoxin"/>
</dbReference>
<keyword evidence="1" id="KW-0479">Metal-binding</keyword>
<dbReference type="SUPFAM" id="SSF52833">
    <property type="entry name" value="Thioredoxin-like"/>
    <property type="match status" value="2"/>
</dbReference>
<evidence type="ECO:0000259" key="5">
    <source>
        <dbReference type="Pfam" id="PF00462"/>
    </source>
</evidence>
<dbReference type="AlphaFoldDB" id="A0A6V2I295"/>
<organism evidence="6">
    <name type="scientific">Ditylum brightwellii</name>
    <dbReference type="NCBI Taxonomy" id="49249"/>
    <lineage>
        <taxon>Eukaryota</taxon>
        <taxon>Sar</taxon>
        <taxon>Stramenopiles</taxon>
        <taxon>Ochrophyta</taxon>
        <taxon>Bacillariophyta</taxon>
        <taxon>Mediophyceae</taxon>
        <taxon>Lithodesmiophycidae</taxon>
        <taxon>Lithodesmiales</taxon>
        <taxon>Lithodesmiaceae</taxon>
        <taxon>Ditylum</taxon>
    </lineage>
</organism>
<evidence type="ECO:0000256" key="4">
    <source>
        <dbReference type="SAM" id="MobiDB-lite"/>
    </source>
</evidence>
<dbReference type="InterPro" id="IPR004480">
    <property type="entry name" value="Monothiol_GRX-rel"/>
</dbReference>
<accession>A0A6V2I295</accession>
<feature type="compositionally biased region" description="Basic residues" evidence="4">
    <location>
        <begin position="28"/>
        <end position="44"/>
    </location>
</feature>
<dbReference type="PANTHER" id="PTHR10293:SF73">
    <property type="entry name" value="GLUTAREDOXIN-3"/>
    <property type="match status" value="1"/>
</dbReference>
<dbReference type="Pfam" id="PF00462">
    <property type="entry name" value="Glutaredoxin"/>
    <property type="match status" value="2"/>
</dbReference>
<dbReference type="FunFam" id="3.40.30.10:FF:000012">
    <property type="entry name" value="Monothiol glutaredoxin"/>
    <property type="match status" value="2"/>
</dbReference>
<feature type="region of interest" description="Disordered" evidence="4">
    <location>
        <begin position="28"/>
        <end position="71"/>
    </location>
</feature>
<feature type="domain" description="Glutaredoxin" evidence="5">
    <location>
        <begin position="203"/>
        <end position="267"/>
    </location>
</feature>
<name>A0A6V2I295_9STRA</name>
<evidence type="ECO:0000256" key="3">
    <source>
        <dbReference type="ARBA" id="ARBA00023014"/>
    </source>
</evidence>
<evidence type="ECO:0000256" key="1">
    <source>
        <dbReference type="ARBA" id="ARBA00022723"/>
    </source>
</evidence>
<evidence type="ECO:0000256" key="2">
    <source>
        <dbReference type="ARBA" id="ARBA00023004"/>
    </source>
</evidence>
<evidence type="ECO:0000313" key="6">
    <source>
        <dbReference type="EMBL" id="CAE4622443.1"/>
    </source>
</evidence>
<keyword evidence="3" id="KW-0411">Iron-sulfur</keyword>
<keyword evidence="2" id="KW-0408">Iron</keyword>
<dbReference type="PROSITE" id="PS51354">
    <property type="entry name" value="GLUTAREDOXIN_2"/>
    <property type="match status" value="2"/>
</dbReference>
<dbReference type="GO" id="GO:0046872">
    <property type="term" value="F:metal ion binding"/>
    <property type="evidence" value="ECO:0007669"/>
    <property type="project" value="UniProtKB-KW"/>
</dbReference>
<sequence>MMYHVLHKQSLLYLNETTTTLLLLLQHHHHHPPSQTKQKKKAHWKNNNNTTAPPATSSSSPTITNETKEESTLEKQLKTLIISSEVMLFMKGTPTSPKCGFSRQTVELLTNANIVFGYFDILSNEDVRQGLKTFSDWPTYPQLYVRGELIGGLDILKDMMEDGNLAEQLDVTPMDTTTDVTAEIAKEPTLEERIQTLITKSRIMLFMKGVPSAPKCGFSRQIVDIIESYDVPYDTFNILTDEEIRQGLKKYSDWPTYPQLYVDGDLIGGLDIVKEMEEGGDLNDLFKGA</sequence>
<dbReference type="PANTHER" id="PTHR10293">
    <property type="entry name" value="GLUTAREDOXIN FAMILY MEMBER"/>
    <property type="match status" value="1"/>
</dbReference>